<feature type="region of interest" description="Disordered" evidence="5">
    <location>
        <begin position="732"/>
        <end position="793"/>
    </location>
</feature>
<keyword evidence="6" id="KW-1133">Transmembrane helix</keyword>
<keyword evidence="6" id="KW-0812">Transmembrane</keyword>
<dbReference type="PANTHER" id="PTHR32089">
    <property type="entry name" value="METHYL-ACCEPTING CHEMOTAXIS PROTEIN MCPB"/>
    <property type="match status" value="1"/>
</dbReference>
<keyword evidence="10" id="KW-1185">Reference proteome</keyword>
<dbReference type="GeneID" id="73903059"/>
<proteinExistence type="inferred from homology"/>
<evidence type="ECO:0000313" key="9">
    <source>
        <dbReference type="EMBL" id="MFC3957686.1"/>
    </source>
</evidence>
<dbReference type="Gene3D" id="1.10.287.950">
    <property type="entry name" value="Methyl-accepting chemotaxis protein"/>
    <property type="match status" value="1"/>
</dbReference>
<comment type="similarity">
    <text evidence="2">Belongs to the methyl-accepting chemotaxis (MCP) protein family.</text>
</comment>
<dbReference type="PANTHER" id="PTHR32089:SF112">
    <property type="entry name" value="LYSOZYME-LIKE PROTEIN-RELATED"/>
    <property type="match status" value="1"/>
</dbReference>
<evidence type="ECO:0000256" key="2">
    <source>
        <dbReference type="ARBA" id="ARBA00029447"/>
    </source>
</evidence>
<dbReference type="SMART" id="SM00283">
    <property type="entry name" value="MA"/>
    <property type="match status" value="1"/>
</dbReference>
<keyword evidence="1 3" id="KW-0807">Transducer</keyword>
<dbReference type="SMART" id="SM00304">
    <property type="entry name" value="HAMP"/>
    <property type="match status" value="3"/>
</dbReference>
<dbReference type="Pfam" id="PF00015">
    <property type="entry name" value="MCPsignal"/>
    <property type="match status" value="1"/>
</dbReference>
<name>A0ABD5NL60_9EURY</name>
<dbReference type="GO" id="GO:0007165">
    <property type="term" value="P:signal transduction"/>
    <property type="evidence" value="ECO:0007669"/>
    <property type="project" value="UniProtKB-KW"/>
</dbReference>
<dbReference type="SUPFAM" id="SSF58104">
    <property type="entry name" value="Methyl-accepting chemotaxis protein (MCP) signaling domain"/>
    <property type="match status" value="1"/>
</dbReference>
<dbReference type="PROSITE" id="PS50111">
    <property type="entry name" value="CHEMOTAXIS_TRANSDUC_2"/>
    <property type="match status" value="1"/>
</dbReference>
<feature type="compositionally biased region" description="Acidic residues" evidence="5">
    <location>
        <begin position="763"/>
        <end position="780"/>
    </location>
</feature>
<keyword evidence="6" id="KW-0472">Membrane</keyword>
<evidence type="ECO:0000259" key="7">
    <source>
        <dbReference type="PROSITE" id="PS50111"/>
    </source>
</evidence>
<dbReference type="Gene3D" id="6.10.250.1910">
    <property type="match status" value="1"/>
</dbReference>
<dbReference type="EMBL" id="JBHSAQ010000002">
    <property type="protein sequence ID" value="MFC3957686.1"/>
    <property type="molecule type" value="Genomic_DNA"/>
</dbReference>
<sequence length="793" mass="84829">MGSLHQLVLSFVRRRYRTKFVISILAVVLVIGLVGGVSYVQADQTVRADSNEQLQSTAELQASSIGDWVETMGVQTRTISAAESLRSGDVQEVQAHIVEEQARMSVDVRAIHYVDVETNEIVTSTTPSQRGIALDEIDEPWARSDISSSLAFDDDVWHTETSYEDDVLEDQVMAFASPVNERSDRVAVVIGTLEYRVEQLHQPSSASSTRIVDASGDPVFESTDEAQQMTVDQQSLAAAMAGQSTVDDTGDPVAAYVPVPNSEWVAVTTVPAEEAYGVANSVGWNVLILISLSLVSLGVMGAILGRQTVRPLSRLRDRAAAMEDGDLDVDLETDRVDEIGRLFEGFDSMRTSLKARIDEATTARDDAEDARAETEAMNRHLEATAERYRAVMADCAEGDLTRRLDPSSENEAMNEIARAFNDMIADLEETTARAQAFSRIVAEASQDVTGSAEEVKSASSQMSRSVQEISDGAEKQHENLRSVAGEMEGLSTTTEEIAASSNEVADVAERTAETGTEGRHAAQDAIDGMREIEADSADAVAAIEQLEAEMAQIDELIEFISTLAGETNMLALNANIEASRSGDGGGSGDGFAVVADEVKQLAAETKEAAEDVEERLDSIKSETESVSEAVQQTADRVTEHVDSVENSASALEQVATYAAETNDGVQEISAATEEQAASTEEVVVMVSSATEISEETSDEAQQVAAAAQEQTSAITAVSQRADSLSAQAEELSGALDGFDTDVDIDVQGVETTADESASSGDESSVDDPDSMTWDPAEEAEEPGHFTFDDSTDA</sequence>
<evidence type="ECO:0000313" key="10">
    <source>
        <dbReference type="Proteomes" id="UP001595846"/>
    </source>
</evidence>
<dbReference type="AlphaFoldDB" id="A0ABD5NL60"/>
<keyword evidence="4" id="KW-0175">Coiled coil</keyword>
<dbReference type="PRINTS" id="PR00260">
    <property type="entry name" value="CHEMTRNSDUCR"/>
</dbReference>
<accession>A0ABD5NL60</accession>
<feature type="domain" description="HAMP" evidence="8">
    <location>
        <begin position="379"/>
        <end position="432"/>
    </location>
</feature>
<feature type="domain" description="Methyl-accepting transducer" evidence="7">
    <location>
        <begin position="451"/>
        <end position="690"/>
    </location>
</feature>
<dbReference type="InterPro" id="IPR003660">
    <property type="entry name" value="HAMP_dom"/>
</dbReference>
<evidence type="ECO:0000259" key="8">
    <source>
        <dbReference type="PROSITE" id="PS50885"/>
    </source>
</evidence>
<dbReference type="Proteomes" id="UP001595846">
    <property type="component" value="Unassembled WGS sequence"/>
</dbReference>
<evidence type="ECO:0000256" key="5">
    <source>
        <dbReference type="SAM" id="MobiDB-lite"/>
    </source>
</evidence>
<feature type="coiled-coil region" evidence="4">
    <location>
        <begin position="595"/>
        <end position="629"/>
    </location>
</feature>
<dbReference type="InterPro" id="IPR004089">
    <property type="entry name" value="MCPsignal_dom"/>
</dbReference>
<evidence type="ECO:0000256" key="6">
    <source>
        <dbReference type="SAM" id="Phobius"/>
    </source>
</evidence>
<dbReference type="Pfam" id="PF00672">
    <property type="entry name" value="HAMP"/>
    <property type="match status" value="2"/>
</dbReference>
<feature type="domain" description="HAMP" evidence="8">
    <location>
        <begin position="306"/>
        <end position="358"/>
    </location>
</feature>
<evidence type="ECO:0000256" key="3">
    <source>
        <dbReference type="PROSITE-ProRule" id="PRU00284"/>
    </source>
</evidence>
<dbReference type="InterPro" id="IPR004090">
    <property type="entry name" value="Chemotax_Me-accpt_rcpt"/>
</dbReference>
<feature type="coiled-coil region" evidence="4">
    <location>
        <begin position="529"/>
        <end position="563"/>
    </location>
</feature>
<evidence type="ECO:0000256" key="1">
    <source>
        <dbReference type="ARBA" id="ARBA00023224"/>
    </source>
</evidence>
<protein>
    <submittedName>
        <fullName evidence="9">Methyl-accepting chemotaxis protein</fullName>
    </submittedName>
</protein>
<organism evidence="9 10">
    <name type="scientific">Halovivax cerinus</name>
    <dbReference type="NCBI Taxonomy" id="1487865"/>
    <lineage>
        <taxon>Archaea</taxon>
        <taxon>Methanobacteriati</taxon>
        <taxon>Methanobacteriota</taxon>
        <taxon>Stenosarchaea group</taxon>
        <taxon>Halobacteria</taxon>
        <taxon>Halobacteriales</taxon>
        <taxon>Natrialbaceae</taxon>
        <taxon>Halovivax</taxon>
    </lineage>
</organism>
<dbReference type="RefSeq" id="WP_256533913.1">
    <property type="nucleotide sequence ID" value="NZ_CP101824.1"/>
</dbReference>
<feature type="coiled-coil region" evidence="4">
    <location>
        <begin position="350"/>
        <end position="430"/>
    </location>
</feature>
<evidence type="ECO:0000256" key="4">
    <source>
        <dbReference type="SAM" id="Coils"/>
    </source>
</evidence>
<reference evidence="9 10" key="1">
    <citation type="journal article" date="2019" name="Int. J. Syst. Evol. Microbiol.">
        <title>The Global Catalogue of Microorganisms (GCM) 10K type strain sequencing project: providing services to taxonomists for standard genome sequencing and annotation.</title>
        <authorList>
            <consortium name="The Broad Institute Genomics Platform"/>
            <consortium name="The Broad Institute Genome Sequencing Center for Infectious Disease"/>
            <person name="Wu L."/>
            <person name="Ma J."/>
        </authorList>
    </citation>
    <scope>NUCLEOTIDE SEQUENCE [LARGE SCALE GENOMIC DNA]</scope>
    <source>
        <strain evidence="9 10">IBRC-M 10256</strain>
    </source>
</reference>
<dbReference type="CDD" id="cd06225">
    <property type="entry name" value="HAMP"/>
    <property type="match status" value="2"/>
</dbReference>
<comment type="caution">
    <text evidence="9">The sequence shown here is derived from an EMBL/GenBank/DDBJ whole genome shotgun (WGS) entry which is preliminary data.</text>
</comment>
<gene>
    <name evidence="9" type="ORF">ACFOUR_04775</name>
</gene>
<feature type="transmembrane region" description="Helical" evidence="6">
    <location>
        <begin position="20"/>
        <end position="40"/>
    </location>
</feature>
<dbReference type="PROSITE" id="PS50885">
    <property type="entry name" value="HAMP"/>
    <property type="match status" value="2"/>
</dbReference>